<evidence type="ECO:0000313" key="2">
    <source>
        <dbReference type="EMBL" id="ERI76015.1"/>
    </source>
</evidence>
<keyword evidence="1" id="KW-0812">Transmembrane</keyword>
<gene>
    <name evidence="2" type="ORF">CLOSYM_02874</name>
</gene>
<comment type="caution">
    <text evidence="2">The sequence shown here is derived from an EMBL/GenBank/DDBJ whole genome shotgun (WGS) entry which is preliminary data.</text>
</comment>
<dbReference type="Proteomes" id="UP000016491">
    <property type="component" value="Unassembled WGS sequence"/>
</dbReference>
<sequence length="57" mass="6732">MIINTLPFRKKGYANSKVQLLCIPCPSVNITLILLFLYFISFPEYLQLLFLFYNNNK</sequence>
<keyword evidence="1" id="KW-1133">Transmembrane helix</keyword>
<reference evidence="2 3" key="1">
    <citation type="submission" date="2013-07" db="EMBL/GenBank/DDBJ databases">
        <authorList>
            <person name="Weinstock G."/>
            <person name="Sodergren E."/>
            <person name="Wylie T."/>
            <person name="Fulton L."/>
            <person name="Fulton R."/>
            <person name="Fronick C."/>
            <person name="O'Laughlin M."/>
            <person name="Godfrey J."/>
            <person name="Miner T."/>
            <person name="Herter B."/>
            <person name="Appelbaum E."/>
            <person name="Cordes M."/>
            <person name="Lek S."/>
            <person name="Wollam A."/>
            <person name="Pepin K.H."/>
            <person name="Palsikar V.B."/>
            <person name="Mitreva M."/>
            <person name="Wilson R.K."/>
        </authorList>
    </citation>
    <scope>NUCLEOTIDE SEQUENCE [LARGE SCALE GENOMIC DNA]</scope>
    <source>
        <strain evidence="2 3">ATCC 14940</strain>
    </source>
</reference>
<evidence type="ECO:0000313" key="3">
    <source>
        <dbReference type="Proteomes" id="UP000016491"/>
    </source>
</evidence>
<dbReference type="AlphaFoldDB" id="A0ABC9TWD0"/>
<dbReference type="EMBL" id="AWSU01000224">
    <property type="protein sequence ID" value="ERI76015.1"/>
    <property type="molecule type" value="Genomic_DNA"/>
</dbReference>
<name>A0ABC9TWD0_CLOSY</name>
<organism evidence="2 3">
    <name type="scientific">[Clostridium] symbiosum ATCC 14940</name>
    <dbReference type="NCBI Taxonomy" id="411472"/>
    <lineage>
        <taxon>Bacteria</taxon>
        <taxon>Bacillati</taxon>
        <taxon>Bacillota</taxon>
        <taxon>Clostridia</taxon>
        <taxon>Lachnospirales</taxon>
        <taxon>Lachnospiraceae</taxon>
        <taxon>Otoolea</taxon>
    </lineage>
</organism>
<keyword evidence="1" id="KW-0472">Membrane</keyword>
<evidence type="ECO:0000256" key="1">
    <source>
        <dbReference type="SAM" id="Phobius"/>
    </source>
</evidence>
<accession>A0ABC9TWD0</accession>
<feature type="transmembrane region" description="Helical" evidence="1">
    <location>
        <begin position="20"/>
        <end position="40"/>
    </location>
</feature>
<protein>
    <submittedName>
        <fullName evidence="2">Uncharacterized protein</fullName>
    </submittedName>
</protein>
<proteinExistence type="predicted"/>